<dbReference type="SMART" id="SM00388">
    <property type="entry name" value="HisKA"/>
    <property type="match status" value="1"/>
</dbReference>
<evidence type="ECO:0000256" key="3">
    <source>
        <dbReference type="ARBA" id="ARBA00022553"/>
    </source>
</evidence>
<keyword evidence="4 10" id="KW-0808">Transferase</keyword>
<evidence type="ECO:0000256" key="2">
    <source>
        <dbReference type="ARBA" id="ARBA00012438"/>
    </source>
</evidence>
<name>A0A1X9MET5_9BACI</name>
<dbReference type="GO" id="GO:0000155">
    <property type="term" value="F:phosphorelay sensor kinase activity"/>
    <property type="evidence" value="ECO:0007669"/>
    <property type="project" value="InterPro"/>
</dbReference>
<evidence type="ECO:0000313" key="10">
    <source>
        <dbReference type="EMBL" id="ARK31957.1"/>
    </source>
</evidence>
<evidence type="ECO:0000313" key="11">
    <source>
        <dbReference type="Proteomes" id="UP000193006"/>
    </source>
</evidence>
<dbReference type="Proteomes" id="UP000193006">
    <property type="component" value="Chromosome"/>
</dbReference>
<evidence type="ECO:0000256" key="4">
    <source>
        <dbReference type="ARBA" id="ARBA00022679"/>
    </source>
</evidence>
<dbReference type="InterPro" id="IPR036890">
    <property type="entry name" value="HATPase_C_sf"/>
</dbReference>
<dbReference type="InterPro" id="IPR004358">
    <property type="entry name" value="Sig_transdc_His_kin-like_C"/>
</dbReference>
<sequence>MPVYLKNGKMFGTVCAIDPEPYAFTEDEIEAIKRISSIISVILEGATSSKHDLVNDKLMRLEKLALLGQLSAGLAHELRNPMQSVKGFVQLLFQEDENNQFRDIVISELDRMNQLINDFLLATQPTAPKKANYPLNKIVDEVVELFKNEAMLQNIQLSLFNHVPEVVVFVDKAQIKQVLINIFKNALEAAGEGGIVSVQVRTDSREQVIVEVSDTGEGIPVSIIERVGEPFFSTKENGTGLGLAISKTIMREHNGAISFENHEGETKVMISLPMHETVKE</sequence>
<dbReference type="InterPro" id="IPR005467">
    <property type="entry name" value="His_kinase_dom"/>
</dbReference>
<dbReference type="EC" id="2.7.13.3" evidence="2"/>
<dbReference type="InterPro" id="IPR036097">
    <property type="entry name" value="HisK_dim/P_sf"/>
</dbReference>
<evidence type="ECO:0000256" key="1">
    <source>
        <dbReference type="ARBA" id="ARBA00000085"/>
    </source>
</evidence>
<evidence type="ECO:0000256" key="5">
    <source>
        <dbReference type="ARBA" id="ARBA00022741"/>
    </source>
</evidence>
<gene>
    <name evidence="10" type="primary">kinA_4</name>
    <name evidence="10" type="ORF">BkAM31D_20095</name>
</gene>
<evidence type="ECO:0000256" key="6">
    <source>
        <dbReference type="ARBA" id="ARBA00022777"/>
    </source>
</evidence>
<dbReference type="SUPFAM" id="SSF55874">
    <property type="entry name" value="ATPase domain of HSP90 chaperone/DNA topoisomerase II/histidine kinase"/>
    <property type="match status" value="1"/>
</dbReference>
<keyword evidence="11" id="KW-1185">Reference proteome</keyword>
<protein>
    <recommendedName>
        <fullName evidence="2">histidine kinase</fullName>
        <ecNumber evidence="2">2.7.13.3</ecNumber>
    </recommendedName>
</protein>
<dbReference type="InterPro" id="IPR003594">
    <property type="entry name" value="HATPase_dom"/>
</dbReference>
<dbReference type="PANTHER" id="PTHR43065">
    <property type="entry name" value="SENSOR HISTIDINE KINASE"/>
    <property type="match status" value="1"/>
</dbReference>
<dbReference type="PROSITE" id="PS50109">
    <property type="entry name" value="HIS_KIN"/>
    <property type="match status" value="1"/>
</dbReference>
<dbReference type="InterPro" id="IPR003661">
    <property type="entry name" value="HisK_dim/P_dom"/>
</dbReference>
<dbReference type="AlphaFoldDB" id="A0A1X9MET5"/>
<dbReference type="Gene3D" id="3.30.565.10">
    <property type="entry name" value="Histidine kinase-like ATPase, C-terminal domain"/>
    <property type="match status" value="1"/>
</dbReference>
<dbReference type="EMBL" id="CP020814">
    <property type="protein sequence ID" value="ARK31957.1"/>
    <property type="molecule type" value="Genomic_DNA"/>
</dbReference>
<organism evidence="10 11">
    <name type="scientific">Halalkalibacter krulwichiae</name>
    <dbReference type="NCBI Taxonomy" id="199441"/>
    <lineage>
        <taxon>Bacteria</taxon>
        <taxon>Bacillati</taxon>
        <taxon>Bacillota</taxon>
        <taxon>Bacilli</taxon>
        <taxon>Bacillales</taxon>
        <taxon>Bacillaceae</taxon>
        <taxon>Halalkalibacter</taxon>
    </lineage>
</organism>
<evidence type="ECO:0000256" key="7">
    <source>
        <dbReference type="ARBA" id="ARBA00022840"/>
    </source>
</evidence>
<dbReference type="Pfam" id="PF02518">
    <property type="entry name" value="HATPase_c"/>
    <property type="match status" value="1"/>
</dbReference>
<proteinExistence type="predicted"/>
<dbReference type="GO" id="GO:0005524">
    <property type="term" value="F:ATP binding"/>
    <property type="evidence" value="ECO:0007669"/>
    <property type="project" value="UniProtKB-KW"/>
</dbReference>
<dbReference type="KEGG" id="bkw:BkAM31D_20095"/>
<evidence type="ECO:0000256" key="8">
    <source>
        <dbReference type="ARBA" id="ARBA00023012"/>
    </source>
</evidence>
<dbReference type="CDD" id="cd00082">
    <property type="entry name" value="HisKA"/>
    <property type="match status" value="1"/>
</dbReference>
<dbReference type="SUPFAM" id="SSF47384">
    <property type="entry name" value="Homodimeric domain of signal transducing histidine kinase"/>
    <property type="match status" value="1"/>
</dbReference>
<comment type="catalytic activity">
    <reaction evidence="1">
        <text>ATP + protein L-histidine = ADP + protein N-phospho-L-histidine.</text>
        <dbReference type="EC" id="2.7.13.3"/>
    </reaction>
</comment>
<keyword evidence="3" id="KW-0597">Phosphoprotein</keyword>
<keyword evidence="6 10" id="KW-0418">Kinase</keyword>
<keyword evidence="7" id="KW-0067">ATP-binding</keyword>
<evidence type="ECO:0000259" key="9">
    <source>
        <dbReference type="PROSITE" id="PS50109"/>
    </source>
</evidence>
<keyword evidence="5" id="KW-0547">Nucleotide-binding</keyword>
<reference evidence="10 11" key="1">
    <citation type="submission" date="2017-04" db="EMBL/GenBank/DDBJ databases">
        <title>Bacillus krulwichiae AM31D Genome sequencing and assembly.</title>
        <authorList>
            <person name="Krulwich T.A."/>
            <person name="Anastor L."/>
            <person name="Ehrlich R."/>
            <person name="Ehrlich G.D."/>
            <person name="Janto B."/>
        </authorList>
    </citation>
    <scope>NUCLEOTIDE SEQUENCE [LARGE SCALE GENOMIC DNA]</scope>
    <source>
        <strain evidence="10 11">AM31D</strain>
    </source>
</reference>
<dbReference type="Gene3D" id="1.10.287.130">
    <property type="match status" value="1"/>
</dbReference>
<dbReference type="PRINTS" id="PR00344">
    <property type="entry name" value="BCTRLSENSOR"/>
</dbReference>
<dbReference type="SUPFAM" id="SSF55781">
    <property type="entry name" value="GAF domain-like"/>
    <property type="match status" value="1"/>
</dbReference>
<dbReference type="PANTHER" id="PTHR43065:SF10">
    <property type="entry name" value="PEROXIDE STRESS-ACTIVATED HISTIDINE KINASE MAK3"/>
    <property type="match status" value="1"/>
</dbReference>
<dbReference type="Pfam" id="PF00512">
    <property type="entry name" value="HisKA"/>
    <property type="match status" value="1"/>
</dbReference>
<feature type="domain" description="Histidine kinase" evidence="9">
    <location>
        <begin position="73"/>
        <end position="276"/>
    </location>
</feature>
<dbReference type="SMART" id="SM00387">
    <property type="entry name" value="HATPase_c"/>
    <property type="match status" value="1"/>
</dbReference>
<keyword evidence="8" id="KW-0902">Two-component regulatory system</keyword>
<accession>A0A1X9MET5</accession>
<dbReference type="STRING" id="199441.BkAM31D_20095"/>